<dbReference type="InterPro" id="IPR011129">
    <property type="entry name" value="CSD"/>
</dbReference>
<evidence type="ECO:0000256" key="1">
    <source>
        <dbReference type="SAM" id="MobiDB-lite"/>
    </source>
</evidence>
<feature type="compositionally biased region" description="Basic and acidic residues" evidence="1">
    <location>
        <begin position="20"/>
        <end position="41"/>
    </location>
</feature>
<evidence type="ECO:0000313" key="4">
    <source>
        <dbReference type="Proteomes" id="UP000245647"/>
    </source>
</evidence>
<feature type="domain" description="CSD" evidence="2">
    <location>
        <begin position="87"/>
        <end position="148"/>
    </location>
</feature>
<feature type="region of interest" description="Disordered" evidence="1">
    <location>
        <begin position="1"/>
        <end position="41"/>
    </location>
</feature>
<comment type="caution">
    <text evidence="3">The sequence shown here is derived from an EMBL/GenBank/DDBJ whole genome shotgun (WGS) entry which is preliminary data.</text>
</comment>
<proteinExistence type="predicted"/>
<dbReference type="Pfam" id="PF00313">
    <property type="entry name" value="CSD"/>
    <property type="match status" value="1"/>
</dbReference>
<dbReference type="EMBL" id="QEAS01000023">
    <property type="protein sequence ID" value="PWG78553.1"/>
    <property type="molecule type" value="Genomic_DNA"/>
</dbReference>
<keyword evidence="3" id="KW-0238">DNA-binding</keyword>
<dbReference type="Gene3D" id="2.40.50.140">
    <property type="entry name" value="Nucleic acid-binding proteins"/>
    <property type="match status" value="1"/>
</dbReference>
<dbReference type="CDD" id="cd04458">
    <property type="entry name" value="CSP_CDS"/>
    <property type="match status" value="1"/>
</dbReference>
<name>A0A2U2PB16_9SPHI</name>
<evidence type="ECO:0000259" key="2">
    <source>
        <dbReference type="PROSITE" id="PS51857"/>
    </source>
</evidence>
<protein>
    <submittedName>
        <fullName evidence="3">DNA-binding protein</fullName>
    </submittedName>
</protein>
<dbReference type="Proteomes" id="UP000245647">
    <property type="component" value="Unassembled WGS sequence"/>
</dbReference>
<dbReference type="SUPFAM" id="SSF50249">
    <property type="entry name" value="Nucleic acid-binding proteins"/>
    <property type="match status" value="1"/>
</dbReference>
<dbReference type="InterPro" id="IPR002059">
    <property type="entry name" value="CSP_DNA-bd"/>
</dbReference>
<dbReference type="RefSeq" id="WP_109417879.1">
    <property type="nucleotide sequence ID" value="NZ_QEAS01000023.1"/>
</dbReference>
<dbReference type="GO" id="GO:0005829">
    <property type="term" value="C:cytosol"/>
    <property type="evidence" value="ECO:0007669"/>
    <property type="project" value="UniProtKB-ARBA"/>
</dbReference>
<dbReference type="PROSITE" id="PS51857">
    <property type="entry name" value="CSD_2"/>
    <property type="match status" value="1"/>
</dbReference>
<dbReference type="GO" id="GO:0003677">
    <property type="term" value="F:DNA binding"/>
    <property type="evidence" value="ECO:0007669"/>
    <property type="project" value="UniProtKB-KW"/>
</dbReference>
<reference evidence="3 4" key="1">
    <citation type="submission" date="2018-04" db="EMBL/GenBank/DDBJ databases">
        <title>Pedobacter chongqingensis sp. nov., isolated from a rottenly hemp rope.</title>
        <authorList>
            <person name="Cai Y."/>
        </authorList>
    </citation>
    <scope>NUCLEOTIDE SEQUENCE [LARGE SCALE GENOMIC DNA]</scope>
    <source>
        <strain evidence="3 4">FJ4-8</strain>
    </source>
</reference>
<organism evidence="3 4">
    <name type="scientific">Pararcticibacter amylolyticus</name>
    <dbReference type="NCBI Taxonomy" id="2173175"/>
    <lineage>
        <taxon>Bacteria</taxon>
        <taxon>Pseudomonadati</taxon>
        <taxon>Bacteroidota</taxon>
        <taxon>Sphingobacteriia</taxon>
        <taxon>Sphingobacteriales</taxon>
        <taxon>Sphingobacteriaceae</taxon>
        <taxon>Pararcticibacter</taxon>
    </lineage>
</organism>
<gene>
    <name evidence="3" type="ORF">DDR33_21560</name>
</gene>
<accession>A0A2U2PB16</accession>
<sequence length="149" mass="16824">MGRSNETFNKKEKEKKRLKKQQDKKAKAENRKANSDKGKSLEDMMAYVDENGNLTTTFTEFMAPKPVDLDDIAVAIPKQVQRPKDAPNTGVINFYNTAKGFGFIRDSETKEDVFFHVNSLTYEAKENDKVTFTTERGPRGLQAVGVAKL</sequence>
<dbReference type="SMART" id="SM00357">
    <property type="entry name" value="CSP"/>
    <property type="match status" value="1"/>
</dbReference>
<dbReference type="AlphaFoldDB" id="A0A2U2PB16"/>
<dbReference type="OrthoDB" id="1493235at2"/>
<dbReference type="InterPro" id="IPR012340">
    <property type="entry name" value="NA-bd_OB-fold"/>
</dbReference>
<keyword evidence="4" id="KW-1185">Reference proteome</keyword>
<evidence type="ECO:0000313" key="3">
    <source>
        <dbReference type="EMBL" id="PWG78553.1"/>
    </source>
</evidence>